<dbReference type="InterPro" id="IPR046960">
    <property type="entry name" value="PPR_At4g14850-like_plant"/>
</dbReference>
<dbReference type="InterPro" id="IPR002885">
    <property type="entry name" value="PPR_rpt"/>
</dbReference>
<dbReference type="Gene3D" id="1.25.40.10">
    <property type="entry name" value="Tetratricopeptide repeat domain"/>
    <property type="match status" value="1"/>
</dbReference>
<organism evidence="4 5">
    <name type="scientific">Panicum miliaceum</name>
    <name type="common">Proso millet</name>
    <name type="synonym">Broomcorn millet</name>
    <dbReference type="NCBI Taxonomy" id="4540"/>
    <lineage>
        <taxon>Eukaryota</taxon>
        <taxon>Viridiplantae</taxon>
        <taxon>Streptophyta</taxon>
        <taxon>Embryophyta</taxon>
        <taxon>Tracheophyta</taxon>
        <taxon>Spermatophyta</taxon>
        <taxon>Magnoliopsida</taxon>
        <taxon>Liliopsida</taxon>
        <taxon>Poales</taxon>
        <taxon>Poaceae</taxon>
        <taxon>PACMAD clade</taxon>
        <taxon>Panicoideae</taxon>
        <taxon>Panicodae</taxon>
        <taxon>Paniceae</taxon>
        <taxon>Panicinae</taxon>
        <taxon>Panicum</taxon>
        <taxon>Panicum sect. Panicum</taxon>
    </lineage>
</organism>
<sequence>MPPRDVFVYTGLVDAYAKAGDMAASRKVFDGMPSPDAASWNALLVGYARNKMCLEAFPVFRELAGQGWEVLLGQVSVSKCAERLLLGGHGEI</sequence>
<comment type="caution">
    <text evidence="4">The sequence shown here is derived from an EMBL/GenBank/DDBJ whole genome shotgun (WGS) entry which is preliminary data.</text>
</comment>
<dbReference type="OrthoDB" id="786574at2759"/>
<dbReference type="NCBIfam" id="TIGR00756">
    <property type="entry name" value="PPR"/>
    <property type="match status" value="1"/>
</dbReference>
<feature type="repeat" description="PPR" evidence="3">
    <location>
        <begin position="36"/>
        <end position="70"/>
    </location>
</feature>
<dbReference type="PANTHER" id="PTHR47926">
    <property type="entry name" value="PENTATRICOPEPTIDE REPEAT-CONTAINING PROTEIN"/>
    <property type="match status" value="1"/>
</dbReference>
<evidence type="ECO:0000256" key="2">
    <source>
        <dbReference type="ARBA" id="ARBA00022946"/>
    </source>
</evidence>
<keyword evidence="5" id="KW-1185">Reference proteome</keyword>
<dbReference type="GO" id="GO:0009451">
    <property type="term" value="P:RNA modification"/>
    <property type="evidence" value="ECO:0007669"/>
    <property type="project" value="InterPro"/>
</dbReference>
<dbReference type="Pfam" id="PF01535">
    <property type="entry name" value="PPR"/>
    <property type="match status" value="2"/>
</dbReference>
<evidence type="ECO:0000256" key="3">
    <source>
        <dbReference type="PROSITE-ProRule" id="PRU00708"/>
    </source>
</evidence>
<protein>
    <submittedName>
        <fullName evidence="4">Pentatricopeptide repeat-containing protein</fullName>
    </submittedName>
</protein>
<name>A0A3L6SSA8_PANMI</name>
<evidence type="ECO:0000313" key="4">
    <source>
        <dbReference type="EMBL" id="RLN24383.1"/>
    </source>
</evidence>
<dbReference type="GO" id="GO:0003723">
    <property type="term" value="F:RNA binding"/>
    <property type="evidence" value="ECO:0007669"/>
    <property type="project" value="InterPro"/>
</dbReference>
<accession>A0A3L6SSA8</accession>
<dbReference type="EMBL" id="PQIB02000004">
    <property type="protein sequence ID" value="RLN24383.1"/>
    <property type="molecule type" value="Genomic_DNA"/>
</dbReference>
<dbReference type="InterPro" id="IPR011990">
    <property type="entry name" value="TPR-like_helical_dom_sf"/>
</dbReference>
<dbReference type="STRING" id="4540.A0A3L6SSA8"/>
<keyword evidence="1" id="KW-0677">Repeat</keyword>
<keyword evidence="2" id="KW-0809">Transit peptide</keyword>
<proteinExistence type="predicted"/>
<evidence type="ECO:0000256" key="1">
    <source>
        <dbReference type="ARBA" id="ARBA00022737"/>
    </source>
</evidence>
<dbReference type="PROSITE" id="PS51375">
    <property type="entry name" value="PPR"/>
    <property type="match status" value="1"/>
</dbReference>
<dbReference type="Proteomes" id="UP000275267">
    <property type="component" value="Unassembled WGS sequence"/>
</dbReference>
<dbReference type="PANTHER" id="PTHR47926:SF479">
    <property type="entry name" value="PENTACOTRIPEPTIDE-REPEAT REGION OF PRORP DOMAIN-CONTAINING PROTEIN"/>
    <property type="match status" value="1"/>
</dbReference>
<dbReference type="AlphaFoldDB" id="A0A3L6SSA8"/>
<gene>
    <name evidence="4" type="ORF">C2845_PM07G39530</name>
</gene>
<reference evidence="5" key="1">
    <citation type="journal article" date="2019" name="Nat. Commun.">
        <title>The genome of broomcorn millet.</title>
        <authorList>
            <person name="Zou C."/>
            <person name="Miki D."/>
            <person name="Li D."/>
            <person name="Tang Q."/>
            <person name="Xiao L."/>
            <person name="Rajput S."/>
            <person name="Deng P."/>
            <person name="Jia W."/>
            <person name="Huang R."/>
            <person name="Zhang M."/>
            <person name="Sun Y."/>
            <person name="Hu J."/>
            <person name="Fu X."/>
            <person name="Schnable P.S."/>
            <person name="Li F."/>
            <person name="Zhang H."/>
            <person name="Feng B."/>
            <person name="Zhu X."/>
            <person name="Liu R."/>
            <person name="Schnable J.C."/>
            <person name="Zhu J.-K."/>
            <person name="Zhang H."/>
        </authorList>
    </citation>
    <scope>NUCLEOTIDE SEQUENCE [LARGE SCALE GENOMIC DNA]</scope>
</reference>
<evidence type="ECO:0000313" key="5">
    <source>
        <dbReference type="Proteomes" id="UP000275267"/>
    </source>
</evidence>